<feature type="domain" description="CBM6" evidence="1">
    <location>
        <begin position="445"/>
        <end position="592"/>
    </location>
</feature>
<reference evidence="2 3" key="1">
    <citation type="submission" date="2022-04" db="EMBL/GenBank/DDBJ databases">
        <title>Halobacillus sp. isolated from saltern.</title>
        <authorList>
            <person name="Won M."/>
            <person name="Lee C.-M."/>
            <person name="Woen H.-Y."/>
            <person name="Kwon S.-W."/>
        </authorList>
    </citation>
    <scope>NUCLEOTIDE SEQUENCE [LARGE SCALE GENOMIC DNA]</scope>
    <source>
        <strain evidence="2 3">SSBR10-3</strain>
    </source>
</reference>
<dbReference type="Gene3D" id="2.60.40.1080">
    <property type="match status" value="1"/>
</dbReference>
<dbReference type="Gene3D" id="2.60.40.680">
    <property type="match status" value="1"/>
</dbReference>
<dbReference type="InterPro" id="IPR008965">
    <property type="entry name" value="CBM2/CBM3_carb-bd_dom_sf"/>
</dbReference>
<evidence type="ECO:0000313" key="2">
    <source>
        <dbReference type="EMBL" id="UOQ44049.1"/>
    </source>
</evidence>
<dbReference type="CDD" id="cd04081">
    <property type="entry name" value="CBM35_galactosidase-like"/>
    <property type="match status" value="1"/>
</dbReference>
<dbReference type="PROSITE" id="PS51175">
    <property type="entry name" value="CBM6"/>
    <property type="match status" value="3"/>
</dbReference>
<dbReference type="Gene3D" id="3.20.20.80">
    <property type="entry name" value="Glycosidases"/>
    <property type="match status" value="1"/>
</dbReference>
<evidence type="ECO:0000259" key="1">
    <source>
        <dbReference type="PROSITE" id="PS51175"/>
    </source>
</evidence>
<protein>
    <submittedName>
        <fullName evidence="2">Carbohydrate-binding protein</fullName>
    </submittedName>
</protein>
<name>A0ABY4EHU9_9BACI</name>
<proteinExistence type="predicted"/>
<dbReference type="SUPFAM" id="SSF51445">
    <property type="entry name" value="(Trans)glycosidases"/>
    <property type="match status" value="1"/>
</dbReference>
<dbReference type="SUPFAM" id="SSF49384">
    <property type="entry name" value="Carbohydrate-binding domain"/>
    <property type="match status" value="1"/>
</dbReference>
<dbReference type="EMBL" id="CP095073">
    <property type="protein sequence ID" value="UOQ44049.1"/>
    <property type="molecule type" value="Genomic_DNA"/>
</dbReference>
<dbReference type="Pfam" id="PF00963">
    <property type="entry name" value="Cohesin"/>
    <property type="match status" value="1"/>
</dbReference>
<dbReference type="InterPro" id="IPR005084">
    <property type="entry name" value="CBM6"/>
</dbReference>
<dbReference type="InterPro" id="IPR008979">
    <property type="entry name" value="Galactose-bd-like_sf"/>
</dbReference>
<dbReference type="InterPro" id="IPR017853">
    <property type="entry name" value="GH"/>
</dbReference>
<dbReference type="Proteomes" id="UP000831787">
    <property type="component" value="Chromosome"/>
</dbReference>
<dbReference type="Gene3D" id="2.60.120.260">
    <property type="entry name" value="Galactose-binding domain-like"/>
    <property type="match status" value="4"/>
</dbReference>
<sequence>MKKIFISLLLSVTLIFSGLSIIPLKTTAATNPQLKVDLSVNKGEMLNGGAGFLYGMSEPNVPDINTIIPLKPNTTVQKAPDGLQHPNGDALKVSDYFLEAGGEQIQIYVQDIYEQWPYEFTGIPDYLDKVESVAKKVVENPNKDKFVYVPFNEPDHIWYGGMSAETQKRFFSDWKTVVEKIKSIDPHARIAGPNFASYNESVYYNFFKFAKENDVLPDVVTWHELGDDFFSGWNSRYSQYRSIEKELGFGPLEISINEYARPRDPSNQGALLQFLAKFERSKVLGSLPYWHMSDNLNDLVVENNKVNGAWWLYKWTGEMKGKQTVQVTPPNENAFGLEGIATLDRSKKQAQIVFGGKNGSTDIAIEGIDSQKYFGNKVHVTVWESPWTGFDGAAANPTVVHEKDYSVTNGQINISISDMNEMSAYKAIITPATAKTTYPKQPWNKTYEAEDGTLSGKSTIYDLENSGAYIEWPTSGGKQVGGIDDQNSGVKFTVNVPEDGKYLMDVYYGNGPLGPEESVADRRKTAKHLLTVDNELTKEIEYPANVGFKFIGVKKVYLDLKAGEHTLKFSGMPVMQDGQLTRVALLDRVDLTYTGEYKGAVIPDTHRYEGEYAELKGKSRIETKNDNYSGTGYLDLSQDKSSVMFVVNVEKNGYYETNLRYSTSRGNSKVDYYIDRKKVKELKLDRTGSKDDWETHSVIRYLKAGINLIELKNAKHNLNIDYLNVKEAPNAAKGSISVIEAEDKGNTIAGAAKVQENPYASGDKHVGFIGKGAENYLQFNNITVPKSGKYKLVVHYSNNEQKGNHSYNANLVERHAEISVNKQDAERIYFKNTYSWETFRSIVLDVDLKKGNNTIRFNNDTMSPDYEQYAPDIDKIEVAPAETSEPSLMVHGPHTVKVNDSFSLSYAVNDGTEKIRFLKMNLKYDPEKMEFVSVVPLNKKLHIKTTKSGRTGEVNIYIKGAPGHFLRNHDLFKVNMAAKETEKSMTNIKITDIALKNNRRKVTLIDPVTQFIHLFDDVSEINIIGKNGLQSITDNRGALQLSAEVKPANADQLVNWSVTDLDGTNTELATISSEGLLSANNKGLNGKVKVVAEAMDGSGTSADRVVEIKNQLVSVNGTPFGKNPPWAPGGEFDKAFDGDIHTFYDYSKANGGYTGIDLGEDNQAVVKEFRYYPRAGYTERMVGGKIQGSNISPTEGFVDLYTINSNPELSWNVVQLTTDKSYRYLRYVSPDGGYGNIAELEFFTEK</sequence>
<evidence type="ECO:0000313" key="3">
    <source>
        <dbReference type="Proteomes" id="UP000831787"/>
    </source>
</evidence>
<keyword evidence="3" id="KW-1185">Reference proteome</keyword>
<dbReference type="Pfam" id="PF16990">
    <property type="entry name" value="CBM_35"/>
    <property type="match status" value="1"/>
</dbReference>
<feature type="domain" description="CBM6" evidence="1">
    <location>
        <begin position="606"/>
        <end position="726"/>
    </location>
</feature>
<feature type="domain" description="CBM6" evidence="1">
    <location>
        <begin position="737"/>
        <end position="879"/>
    </location>
</feature>
<accession>A0ABY4EHU9</accession>
<organism evidence="2 3">
    <name type="scientific">Halobacillus salinarum</name>
    <dbReference type="NCBI Taxonomy" id="2932257"/>
    <lineage>
        <taxon>Bacteria</taxon>
        <taxon>Bacillati</taxon>
        <taxon>Bacillota</taxon>
        <taxon>Bacilli</taxon>
        <taxon>Bacillales</taxon>
        <taxon>Bacillaceae</taxon>
        <taxon>Halobacillus</taxon>
    </lineage>
</organism>
<dbReference type="SUPFAM" id="SSF49785">
    <property type="entry name" value="Galactose-binding domain-like"/>
    <property type="match status" value="4"/>
</dbReference>
<dbReference type="RefSeq" id="WP_244709692.1">
    <property type="nucleotide sequence ID" value="NZ_CP095073.1"/>
</dbReference>
<dbReference type="InterPro" id="IPR002102">
    <property type="entry name" value="Cohesin_dom"/>
</dbReference>
<gene>
    <name evidence="2" type="ORF">MUN89_19635</name>
</gene>